<feature type="compositionally biased region" description="Basic and acidic residues" evidence="1">
    <location>
        <begin position="586"/>
        <end position="598"/>
    </location>
</feature>
<feature type="region of interest" description="Disordered" evidence="1">
    <location>
        <begin position="549"/>
        <end position="656"/>
    </location>
</feature>
<comment type="caution">
    <text evidence="3">The sequence shown here is derived from an EMBL/GenBank/DDBJ whole genome shotgun (WGS) entry which is preliminary data.</text>
</comment>
<dbReference type="AlphaFoldDB" id="A0A8H3DKG4"/>
<feature type="transmembrane region" description="Helical" evidence="2">
    <location>
        <begin position="49"/>
        <end position="69"/>
    </location>
</feature>
<feature type="compositionally biased region" description="Basic and acidic residues" evidence="1">
    <location>
        <begin position="569"/>
        <end position="578"/>
    </location>
</feature>
<feature type="region of interest" description="Disordered" evidence="1">
    <location>
        <begin position="464"/>
        <end position="527"/>
    </location>
</feature>
<keyword evidence="2" id="KW-1133">Transmembrane helix</keyword>
<feature type="transmembrane region" description="Helical" evidence="2">
    <location>
        <begin position="81"/>
        <end position="98"/>
    </location>
</feature>
<name>A0A8H3DKG4_9AGAM</name>
<feature type="transmembrane region" description="Helical" evidence="2">
    <location>
        <begin position="225"/>
        <end position="246"/>
    </location>
</feature>
<keyword evidence="2" id="KW-0812">Transmembrane</keyword>
<sequence length="717" mass="79880">MGDWKDGILLKIANVLVYFAFLGSNIYTVAGPEGAYRSGKETYFTPAPYAFAIWSLIHLLLLGYIIYQFTENGKKTIVDGIGWRFPLLAIVNTVYVNVWTKGHYVIAFIFALFVSSTVSHIYYVVKKHHSSESLNDELWIHLPFSLYHGWTTVLIIVTAFEAFGVNALTHPAGVFTKVFVFLGLLFLEATAAAYAFQSEEGDIGGAIAITWSLFAIFEHQRSSRFVHWAALAFAIISLFSVLKSLYARTFARRGSGVLHDEERAPLVADFGYLPFGPPLMAPAPSTSTPRRDTIPVAKRAEASRSRPRSPTSPASLASRARGMLVPPPPPSSPRVRPQRPRVVVIPPYAADEPDPEPEPLSTHVSAPELIRQPSPVPSVRNRPHLTDHASLVSSTNESNKWFSFALPRWGASLHEPQREREEEEEKDHDGGRKFHWPFMAGLGSSGSGPTAAQLENLAQRLEERTMQEPEEEQDEEDDIPRRSRSLSSRSVQSLPPRMSSPSPSLALPPPLPIPQQDTVPSPMTPRHDMFTVAHSKTPGWASPWNPARLFPGSATNSPVGRKRRRGKRGFREDEKRWEGVPGAPDRTYRDNFHSRDRSWGGSAWPTAQSIPMQTRAPTPEGESGRLSSWETSMSRSTHSTNPLDRKKPSTTPGTPAQLVVPVQRRSKWMNFLLYQVYVPLLFRLLNISLTSSTLALAIHMRKVELEFHILGSIGSSP</sequence>
<feature type="region of interest" description="Disordered" evidence="1">
    <location>
        <begin position="413"/>
        <end position="450"/>
    </location>
</feature>
<feature type="compositionally biased region" description="Basic and acidic residues" evidence="1">
    <location>
        <begin position="289"/>
        <end position="304"/>
    </location>
</feature>
<evidence type="ECO:0000256" key="2">
    <source>
        <dbReference type="SAM" id="Phobius"/>
    </source>
</evidence>
<accession>A0A8H3DKG4</accession>
<evidence type="ECO:0000313" key="4">
    <source>
        <dbReference type="Proteomes" id="UP000663843"/>
    </source>
</evidence>
<feature type="compositionally biased region" description="Low complexity" evidence="1">
    <location>
        <begin position="485"/>
        <end position="505"/>
    </location>
</feature>
<protein>
    <submittedName>
        <fullName evidence="3">Uncharacterized protein</fullName>
    </submittedName>
</protein>
<feature type="region of interest" description="Disordered" evidence="1">
    <location>
        <begin position="281"/>
        <end position="383"/>
    </location>
</feature>
<dbReference type="EMBL" id="CAJMWT010008255">
    <property type="protein sequence ID" value="CAE6532028.1"/>
    <property type="molecule type" value="Genomic_DNA"/>
</dbReference>
<keyword evidence="2" id="KW-0472">Membrane</keyword>
<feature type="compositionally biased region" description="Low complexity" evidence="1">
    <location>
        <begin position="308"/>
        <end position="321"/>
    </location>
</feature>
<feature type="compositionally biased region" description="Low complexity" evidence="1">
    <location>
        <begin position="340"/>
        <end position="350"/>
    </location>
</feature>
<gene>
    <name evidence="3" type="ORF">RDB_LOCUS180284</name>
</gene>
<evidence type="ECO:0000256" key="1">
    <source>
        <dbReference type="SAM" id="MobiDB-lite"/>
    </source>
</evidence>
<feature type="compositionally biased region" description="Polar residues" evidence="1">
    <location>
        <begin position="605"/>
        <end position="616"/>
    </location>
</feature>
<organism evidence="3 4">
    <name type="scientific">Rhizoctonia solani</name>
    <dbReference type="NCBI Taxonomy" id="456999"/>
    <lineage>
        <taxon>Eukaryota</taxon>
        <taxon>Fungi</taxon>
        <taxon>Dikarya</taxon>
        <taxon>Basidiomycota</taxon>
        <taxon>Agaricomycotina</taxon>
        <taxon>Agaricomycetes</taxon>
        <taxon>Cantharellales</taxon>
        <taxon>Ceratobasidiaceae</taxon>
        <taxon>Rhizoctonia</taxon>
    </lineage>
</organism>
<feature type="transmembrane region" description="Helical" evidence="2">
    <location>
        <begin position="174"/>
        <end position="196"/>
    </location>
</feature>
<feature type="transmembrane region" description="Helical" evidence="2">
    <location>
        <begin position="146"/>
        <end position="168"/>
    </location>
</feature>
<feature type="compositionally biased region" description="Polar residues" evidence="1">
    <location>
        <begin position="625"/>
        <end position="642"/>
    </location>
</feature>
<evidence type="ECO:0000313" key="3">
    <source>
        <dbReference type="EMBL" id="CAE6532028.1"/>
    </source>
</evidence>
<feature type="compositionally biased region" description="Acidic residues" evidence="1">
    <location>
        <begin position="468"/>
        <end position="478"/>
    </location>
</feature>
<feature type="transmembrane region" description="Helical" evidence="2">
    <location>
        <begin position="12"/>
        <end position="29"/>
    </location>
</feature>
<proteinExistence type="predicted"/>
<feature type="transmembrane region" description="Helical" evidence="2">
    <location>
        <begin position="104"/>
        <end position="125"/>
    </location>
</feature>
<dbReference type="Proteomes" id="UP000663843">
    <property type="component" value="Unassembled WGS sequence"/>
</dbReference>
<reference evidence="3" key="1">
    <citation type="submission" date="2021-01" db="EMBL/GenBank/DDBJ databases">
        <authorList>
            <person name="Kaushik A."/>
        </authorList>
    </citation>
    <scope>NUCLEOTIDE SEQUENCE</scope>
    <source>
        <strain evidence="3">AG2-2IIIB</strain>
    </source>
</reference>